<dbReference type="InterPro" id="IPR036108">
    <property type="entry name" value="4pyrrol_syn_uPrphyn_synt_sf"/>
</dbReference>
<organism evidence="12">
    <name type="scientific">Staphylococcus schleiferi</name>
    <dbReference type="NCBI Taxonomy" id="1295"/>
    <lineage>
        <taxon>Bacteria</taxon>
        <taxon>Bacillati</taxon>
        <taxon>Bacillota</taxon>
        <taxon>Bacilli</taxon>
        <taxon>Bacillales</taxon>
        <taxon>Staphylococcaceae</taxon>
        <taxon>Staphylococcus</taxon>
    </lineage>
</organism>
<comment type="similarity">
    <text evidence="2 9">Belongs to the uroporphyrinogen-III synthase family.</text>
</comment>
<reference evidence="11 13" key="2">
    <citation type="submission" date="2020-11" db="EMBL/GenBank/DDBJ databases">
        <authorList>
            <consortium name="Pathogen Informatics"/>
        </authorList>
    </citation>
    <scope>NUCLEOTIDE SEQUENCE [LARGE SCALE GENOMIC DNA]</scope>
    <source>
        <strain evidence="11 13">NCTC12218</strain>
    </source>
</reference>
<keyword evidence="4 9" id="KW-0456">Lyase</keyword>
<dbReference type="Gene3D" id="3.40.50.10090">
    <property type="match status" value="2"/>
</dbReference>
<evidence type="ECO:0000256" key="6">
    <source>
        <dbReference type="ARBA" id="ARBA00037589"/>
    </source>
</evidence>
<comment type="pathway">
    <text evidence="1 9">Porphyrin-containing compound metabolism; protoporphyrin-IX biosynthesis; coproporphyrinogen-III from 5-aminolevulinate: step 3/4.</text>
</comment>
<feature type="domain" description="Tetrapyrrole biosynthesis uroporphyrinogen III synthase" evidence="10">
    <location>
        <begin position="21"/>
        <end position="216"/>
    </location>
</feature>
<protein>
    <recommendedName>
        <fullName evidence="7 9">Uroporphyrinogen-III synthase</fullName>
        <ecNumber evidence="3 9">4.2.1.75</ecNumber>
    </recommendedName>
</protein>
<reference evidence="12" key="1">
    <citation type="submission" date="2018-06" db="EMBL/GenBank/DDBJ databases">
        <authorList>
            <consortium name="Pathogen Informatics"/>
            <person name="Doyle S."/>
        </authorList>
    </citation>
    <scope>NUCLEOTIDE SEQUENCE [LARGE SCALE GENOMIC DNA]</scope>
    <source>
        <strain evidence="12">NCTC12218</strain>
    </source>
</reference>
<evidence type="ECO:0000256" key="7">
    <source>
        <dbReference type="ARBA" id="ARBA00040167"/>
    </source>
</evidence>
<dbReference type="UniPathway" id="UPA00251">
    <property type="reaction ID" value="UER00320"/>
</dbReference>
<proteinExistence type="inferred from homology"/>
<dbReference type="PANTHER" id="PTHR38042:SF1">
    <property type="entry name" value="UROPORPHYRINOGEN-III SYNTHASE, CHLOROPLASTIC"/>
    <property type="match status" value="1"/>
</dbReference>
<dbReference type="EMBL" id="UHEF01000001">
    <property type="protein sequence ID" value="SUM88535.1"/>
    <property type="molecule type" value="Genomic_DNA"/>
</dbReference>
<dbReference type="Proteomes" id="UP000264146">
    <property type="component" value="Chromosome"/>
</dbReference>
<evidence type="ECO:0000313" key="12">
    <source>
        <dbReference type="EMBL" id="SUM88535.1"/>
    </source>
</evidence>
<evidence type="ECO:0000259" key="10">
    <source>
        <dbReference type="Pfam" id="PF02602"/>
    </source>
</evidence>
<evidence type="ECO:0000256" key="3">
    <source>
        <dbReference type="ARBA" id="ARBA00013109"/>
    </source>
</evidence>
<keyword evidence="5 9" id="KW-0627">Porphyrin biosynthesis</keyword>
<evidence type="ECO:0000256" key="8">
    <source>
        <dbReference type="ARBA" id="ARBA00048617"/>
    </source>
</evidence>
<evidence type="ECO:0000256" key="1">
    <source>
        <dbReference type="ARBA" id="ARBA00004772"/>
    </source>
</evidence>
<accession>A0A7Z7QP78</accession>
<comment type="function">
    <text evidence="6 9">Catalyzes cyclization of the linear tetrapyrrole, hydroxymethylbilane, to the macrocyclic uroporphyrinogen III.</text>
</comment>
<dbReference type="GO" id="GO:0004852">
    <property type="term" value="F:uroporphyrinogen-III synthase activity"/>
    <property type="evidence" value="ECO:0007669"/>
    <property type="project" value="UniProtKB-UniRule"/>
</dbReference>
<dbReference type="CDD" id="cd06578">
    <property type="entry name" value="HemD"/>
    <property type="match status" value="1"/>
</dbReference>
<sequence length="225" mass="26219">MKPVIVMTQTKPYVDERVEIQHLPFVEIQTLSFDTRLLDTHYDWLILTSQNAIRYFLPYMKQLNYRHLAVIGQKTKAFCESNQLDVHFYPSDYSQEGFLKEFSVDSELQILLPSSKLARPLLQQTLEMRGCQVHKIDLYQPHPVQQNIDEAYNRIQKNAVDAVTFASASAVNAFFQQYQPRHFDQYFAIGKQTANAIKNYGNNCYTAQIQTLESIVDKIIEMRVL</sequence>
<dbReference type="AlphaFoldDB" id="A0A7Z7QP78"/>
<dbReference type="SUPFAM" id="SSF69618">
    <property type="entry name" value="HemD-like"/>
    <property type="match status" value="1"/>
</dbReference>
<evidence type="ECO:0000313" key="13">
    <source>
        <dbReference type="Proteomes" id="UP000264146"/>
    </source>
</evidence>
<gene>
    <name evidence="12" type="primary">hemD_1</name>
    <name evidence="12" type="ORF">NCTC12218_01187</name>
</gene>
<dbReference type="GO" id="GO:0006782">
    <property type="term" value="P:protoporphyrinogen IX biosynthetic process"/>
    <property type="evidence" value="ECO:0007669"/>
    <property type="project" value="UniProtKB-UniRule"/>
</dbReference>
<dbReference type="RefSeq" id="WP_126496238.1">
    <property type="nucleotide sequence ID" value="NZ_LR962863.1"/>
</dbReference>
<dbReference type="EC" id="4.2.1.75" evidence="3 9"/>
<evidence type="ECO:0000256" key="2">
    <source>
        <dbReference type="ARBA" id="ARBA00008133"/>
    </source>
</evidence>
<dbReference type="Pfam" id="PF02602">
    <property type="entry name" value="HEM4"/>
    <property type="match status" value="1"/>
</dbReference>
<name>A0A7Z7QP78_STASC</name>
<evidence type="ECO:0000313" key="11">
    <source>
        <dbReference type="EMBL" id="CAD7359535.1"/>
    </source>
</evidence>
<dbReference type="InterPro" id="IPR003754">
    <property type="entry name" value="4pyrrol_synth_uPrphyn_synth"/>
</dbReference>
<dbReference type="EMBL" id="LR962863">
    <property type="protein sequence ID" value="CAD7359535.1"/>
    <property type="molecule type" value="Genomic_DNA"/>
</dbReference>
<dbReference type="GO" id="GO:0006780">
    <property type="term" value="P:uroporphyrinogen III biosynthetic process"/>
    <property type="evidence" value="ECO:0007669"/>
    <property type="project" value="UniProtKB-UniRule"/>
</dbReference>
<comment type="catalytic activity">
    <reaction evidence="8 9">
        <text>hydroxymethylbilane = uroporphyrinogen III + H2O</text>
        <dbReference type="Rhea" id="RHEA:18965"/>
        <dbReference type="ChEBI" id="CHEBI:15377"/>
        <dbReference type="ChEBI" id="CHEBI:57308"/>
        <dbReference type="ChEBI" id="CHEBI:57845"/>
        <dbReference type="EC" id="4.2.1.75"/>
    </reaction>
</comment>
<dbReference type="PANTHER" id="PTHR38042">
    <property type="entry name" value="UROPORPHYRINOGEN-III SYNTHASE, CHLOROPLASTIC"/>
    <property type="match status" value="1"/>
</dbReference>
<dbReference type="InterPro" id="IPR039793">
    <property type="entry name" value="UROS/Hem4"/>
</dbReference>
<evidence type="ECO:0000256" key="9">
    <source>
        <dbReference type="RuleBase" id="RU366031"/>
    </source>
</evidence>
<evidence type="ECO:0000256" key="4">
    <source>
        <dbReference type="ARBA" id="ARBA00023239"/>
    </source>
</evidence>
<evidence type="ECO:0000256" key="5">
    <source>
        <dbReference type="ARBA" id="ARBA00023244"/>
    </source>
</evidence>